<sequence>MADYQVKVAGGDTVVQQPTQTSDAENYVLNLDHEEVKTWSPQKVADEFLRNIGLQYLGEQFVGNKIGGNILACLTESHLKEMGVSVLGDRIFLLEMVSYLKRKKIDVARSQALWTGQTPAAGCPYKRNCTELCCPDVFYGPTRWRVTGQGIFYKDEPSCCFCCGTGLILEYFSHRHIYYFHSVFILQ</sequence>
<dbReference type="EMBL" id="CACRXK020014245">
    <property type="protein sequence ID" value="CAB4026522.1"/>
    <property type="molecule type" value="Genomic_DNA"/>
</dbReference>
<keyword evidence="2" id="KW-1185">Reference proteome</keyword>
<reference evidence="1" key="1">
    <citation type="submission" date="2020-04" db="EMBL/GenBank/DDBJ databases">
        <authorList>
            <person name="Alioto T."/>
            <person name="Alioto T."/>
            <person name="Gomez Garrido J."/>
        </authorList>
    </citation>
    <scope>NUCLEOTIDE SEQUENCE</scope>
    <source>
        <strain evidence="1">A484AB</strain>
    </source>
</reference>
<dbReference type="AlphaFoldDB" id="A0A7D9L9J9"/>
<dbReference type="Pfam" id="PF07647">
    <property type="entry name" value="SAM_2"/>
    <property type="match status" value="1"/>
</dbReference>
<dbReference type="InterPro" id="IPR013761">
    <property type="entry name" value="SAM/pointed_sf"/>
</dbReference>
<dbReference type="PROSITE" id="PS50105">
    <property type="entry name" value="SAM_DOMAIN"/>
    <property type="match status" value="1"/>
</dbReference>
<evidence type="ECO:0000313" key="1">
    <source>
        <dbReference type="EMBL" id="CAB4026522.1"/>
    </source>
</evidence>
<dbReference type="InterPro" id="IPR001660">
    <property type="entry name" value="SAM"/>
</dbReference>
<organism evidence="1 2">
    <name type="scientific">Paramuricea clavata</name>
    <name type="common">Red gorgonian</name>
    <name type="synonym">Violescent sea-whip</name>
    <dbReference type="NCBI Taxonomy" id="317549"/>
    <lineage>
        <taxon>Eukaryota</taxon>
        <taxon>Metazoa</taxon>
        <taxon>Cnidaria</taxon>
        <taxon>Anthozoa</taxon>
        <taxon>Octocorallia</taxon>
        <taxon>Malacalcyonacea</taxon>
        <taxon>Plexauridae</taxon>
        <taxon>Paramuricea</taxon>
    </lineage>
</organism>
<gene>
    <name evidence="1" type="ORF">PACLA_8A074106</name>
</gene>
<name>A0A7D9L9J9_PARCT</name>
<dbReference type="Proteomes" id="UP001152795">
    <property type="component" value="Unassembled WGS sequence"/>
</dbReference>
<evidence type="ECO:0000313" key="2">
    <source>
        <dbReference type="Proteomes" id="UP001152795"/>
    </source>
</evidence>
<dbReference type="Gene3D" id="1.10.150.50">
    <property type="entry name" value="Transcription Factor, Ets-1"/>
    <property type="match status" value="1"/>
</dbReference>
<accession>A0A7D9L9J9</accession>
<comment type="caution">
    <text evidence="1">The sequence shown here is derived from an EMBL/GenBank/DDBJ whole genome shotgun (WGS) entry which is preliminary data.</text>
</comment>
<dbReference type="SMART" id="SM00454">
    <property type="entry name" value="SAM"/>
    <property type="match status" value="1"/>
</dbReference>
<dbReference type="OrthoDB" id="445896at2759"/>
<dbReference type="SUPFAM" id="SSF47769">
    <property type="entry name" value="SAM/Pointed domain"/>
    <property type="match status" value="1"/>
</dbReference>
<proteinExistence type="predicted"/>
<protein>
    <submittedName>
        <fullName evidence="1">SAM domain and HD domain-containing 1</fullName>
    </submittedName>
</protein>